<reference evidence="3" key="1">
    <citation type="journal article" date="2019" name="Int. J. Syst. Evol. Microbiol.">
        <title>The Global Catalogue of Microorganisms (GCM) 10K type strain sequencing project: providing services to taxonomists for standard genome sequencing and annotation.</title>
        <authorList>
            <consortium name="The Broad Institute Genomics Platform"/>
            <consortium name="The Broad Institute Genome Sequencing Center for Infectious Disease"/>
            <person name="Wu L."/>
            <person name="Ma J."/>
        </authorList>
    </citation>
    <scope>NUCLEOTIDE SEQUENCE [LARGE SCALE GENOMIC DNA]</scope>
    <source>
        <strain evidence="3">CGMCC 1.12931</strain>
    </source>
</reference>
<protein>
    <recommendedName>
        <fullName evidence="4">Lipoprotein</fullName>
    </recommendedName>
</protein>
<dbReference type="Proteomes" id="UP000599179">
    <property type="component" value="Unassembled WGS sequence"/>
</dbReference>
<gene>
    <name evidence="2" type="ORF">GCM10010832_10090</name>
</gene>
<feature type="chain" id="PRO_5046258186" description="Lipoprotein" evidence="1">
    <location>
        <begin position="26"/>
        <end position="178"/>
    </location>
</feature>
<dbReference type="RefSeq" id="WP_188458015.1">
    <property type="nucleotide sequence ID" value="NZ_BMGM01000004.1"/>
</dbReference>
<feature type="signal peptide" evidence="1">
    <location>
        <begin position="1"/>
        <end position="25"/>
    </location>
</feature>
<keyword evidence="1" id="KW-0732">Signal</keyword>
<evidence type="ECO:0008006" key="4">
    <source>
        <dbReference type="Google" id="ProtNLM"/>
    </source>
</evidence>
<dbReference type="Pfam" id="PF19765">
    <property type="entry name" value="DUF6252"/>
    <property type="match status" value="1"/>
</dbReference>
<dbReference type="EMBL" id="BMGM01000004">
    <property type="protein sequence ID" value="GGE31743.1"/>
    <property type="molecule type" value="Genomic_DNA"/>
</dbReference>
<sequence length="178" mass="18568">MKSNYLTITAIFLSLFVSISFTSCSSDDDGGSGGSAANGTVKAKIDGANFQSQEMFSTATKVSAGGSTTMTLQGTDNSGKGFNFVINGYEGEGTYTFGGESLGFIVGNYIEANASNPTASQTWTAPYDDDSIRGELQISTDSEDNVTGTFEFTAKNSNGDGSIKNITEGSFNLDVTSF</sequence>
<keyword evidence="3" id="KW-1185">Reference proteome</keyword>
<accession>A0ABQ1SEQ1</accession>
<evidence type="ECO:0000256" key="1">
    <source>
        <dbReference type="SAM" id="SignalP"/>
    </source>
</evidence>
<evidence type="ECO:0000313" key="2">
    <source>
        <dbReference type="EMBL" id="GGE31743.1"/>
    </source>
</evidence>
<comment type="caution">
    <text evidence="2">The sequence shown here is derived from an EMBL/GenBank/DDBJ whole genome shotgun (WGS) entry which is preliminary data.</text>
</comment>
<dbReference type="PROSITE" id="PS51257">
    <property type="entry name" value="PROKAR_LIPOPROTEIN"/>
    <property type="match status" value="1"/>
</dbReference>
<dbReference type="InterPro" id="IPR046219">
    <property type="entry name" value="DUF6252"/>
</dbReference>
<proteinExistence type="predicted"/>
<name>A0ABQ1SEQ1_9FLAO</name>
<evidence type="ECO:0000313" key="3">
    <source>
        <dbReference type="Proteomes" id="UP000599179"/>
    </source>
</evidence>
<organism evidence="2 3">
    <name type="scientific">Psychroflexus planctonicus</name>
    <dbReference type="NCBI Taxonomy" id="1526575"/>
    <lineage>
        <taxon>Bacteria</taxon>
        <taxon>Pseudomonadati</taxon>
        <taxon>Bacteroidota</taxon>
        <taxon>Flavobacteriia</taxon>
        <taxon>Flavobacteriales</taxon>
        <taxon>Flavobacteriaceae</taxon>
        <taxon>Psychroflexus</taxon>
    </lineage>
</organism>